<organism evidence="2 3">
    <name type="scientific">Shewanella nanhaiensis</name>
    <dbReference type="NCBI Taxonomy" id="2864872"/>
    <lineage>
        <taxon>Bacteria</taxon>
        <taxon>Pseudomonadati</taxon>
        <taxon>Pseudomonadota</taxon>
        <taxon>Gammaproteobacteria</taxon>
        <taxon>Alteromonadales</taxon>
        <taxon>Shewanellaceae</taxon>
        <taxon>Shewanella</taxon>
    </lineage>
</organism>
<name>A0ABS7E5H8_9GAMM</name>
<dbReference type="CDD" id="cd00570">
    <property type="entry name" value="GST_N_family"/>
    <property type="match status" value="1"/>
</dbReference>
<dbReference type="SUPFAM" id="SSF52833">
    <property type="entry name" value="Thioredoxin-like"/>
    <property type="match status" value="1"/>
</dbReference>
<dbReference type="Gene3D" id="3.40.30.10">
    <property type="entry name" value="Glutaredoxin"/>
    <property type="match status" value="1"/>
</dbReference>
<protein>
    <submittedName>
        <fullName evidence="2">Glutathione S-transferase N-terminal domain-containing protein</fullName>
    </submittedName>
</protein>
<dbReference type="EMBL" id="JAHZST010000010">
    <property type="protein sequence ID" value="MBW8184849.1"/>
    <property type="molecule type" value="Genomic_DNA"/>
</dbReference>
<comment type="caution">
    <text evidence="2">The sequence shown here is derived from an EMBL/GenBank/DDBJ whole genome shotgun (WGS) entry which is preliminary data.</text>
</comment>
<dbReference type="PROSITE" id="PS50404">
    <property type="entry name" value="GST_NTER"/>
    <property type="match status" value="1"/>
</dbReference>
<proteinExistence type="predicted"/>
<dbReference type="InterPro" id="IPR011767">
    <property type="entry name" value="GLR_AS"/>
</dbReference>
<keyword evidence="3" id="KW-1185">Reference proteome</keyword>
<dbReference type="InterPro" id="IPR004045">
    <property type="entry name" value="Glutathione_S-Trfase_N"/>
</dbReference>
<feature type="domain" description="GST N-terminal" evidence="1">
    <location>
        <begin position="7"/>
        <end position="88"/>
    </location>
</feature>
<dbReference type="RefSeq" id="WP_220110322.1">
    <property type="nucleotide sequence ID" value="NZ_JAHZST010000010.1"/>
</dbReference>
<reference evidence="2 3" key="1">
    <citation type="submission" date="2021-07" db="EMBL/GenBank/DDBJ databases">
        <title>Shewanella sp. nov, isolated from SCS.</title>
        <authorList>
            <person name="Cao W.R."/>
        </authorList>
    </citation>
    <scope>NUCLEOTIDE SEQUENCE [LARGE SCALE GENOMIC DNA]</scope>
    <source>
        <strain evidence="2 3">NR704-98</strain>
    </source>
</reference>
<evidence type="ECO:0000313" key="2">
    <source>
        <dbReference type="EMBL" id="MBW8184849.1"/>
    </source>
</evidence>
<dbReference type="Proteomes" id="UP001195963">
    <property type="component" value="Unassembled WGS sequence"/>
</dbReference>
<dbReference type="Pfam" id="PF13409">
    <property type="entry name" value="GST_N_2"/>
    <property type="match status" value="1"/>
</dbReference>
<dbReference type="PROSITE" id="PS00195">
    <property type="entry name" value="GLUTAREDOXIN_1"/>
    <property type="match status" value="1"/>
</dbReference>
<gene>
    <name evidence="2" type="ORF">K0625_14380</name>
</gene>
<dbReference type="PROSITE" id="PS51354">
    <property type="entry name" value="GLUTAREDOXIN_2"/>
    <property type="match status" value="1"/>
</dbReference>
<dbReference type="InterPro" id="IPR036249">
    <property type="entry name" value="Thioredoxin-like_sf"/>
</dbReference>
<accession>A0ABS7E5H8</accession>
<evidence type="ECO:0000313" key="3">
    <source>
        <dbReference type="Proteomes" id="UP001195963"/>
    </source>
</evidence>
<sequence>MSATYLDNIQLYYFNTCPYCIKVLLAIKMMGVDLVQKNIHSSANHKAELIEGGGKKQVPCLRIEEGAGVRWLYESNDIIEYLKSVKGS</sequence>
<evidence type="ECO:0000259" key="1">
    <source>
        <dbReference type="PROSITE" id="PS50404"/>
    </source>
</evidence>